<dbReference type="KEGG" id="lbm:DS830_06585"/>
<dbReference type="RefSeq" id="WP_118900476.1">
    <property type="nucleotide sequence ID" value="NZ_CP031513.1"/>
</dbReference>
<sequence>MEITAAQYQDKIAQKSYQNFTTSIQLTRRLAKSKIKTAVNQLCLQVQDAVDSGYLAQGQLAVTGLPFAIEFALQSGIINLPFQDYQKISHFFDKEETKTVKIYLVTVSEQINVSKLRIDQVAADPSKLTEQIDVIVEMVHDNLQQALENYDNQSLKKEDKDK</sequence>
<dbReference type="Proteomes" id="UP000284822">
    <property type="component" value="Unassembled WGS sequence"/>
</dbReference>
<evidence type="ECO:0000313" key="3">
    <source>
        <dbReference type="Proteomes" id="UP000284109"/>
    </source>
</evidence>
<evidence type="ECO:0000313" key="2">
    <source>
        <dbReference type="EMBL" id="RHW51106.1"/>
    </source>
</evidence>
<evidence type="ECO:0000313" key="1">
    <source>
        <dbReference type="EMBL" id="RHW48827.1"/>
    </source>
</evidence>
<organism evidence="2 3">
    <name type="scientific">Bombilactobacillus bombi</name>
    <dbReference type="NCBI Taxonomy" id="1303590"/>
    <lineage>
        <taxon>Bacteria</taxon>
        <taxon>Bacillati</taxon>
        <taxon>Bacillota</taxon>
        <taxon>Bacilli</taxon>
        <taxon>Lactobacillales</taxon>
        <taxon>Lactobacillaceae</taxon>
        <taxon>Bombilactobacillus</taxon>
    </lineage>
</organism>
<protein>
    <submittedName>
        <fullName evidence="2">Uncharacterized protein</fullName>
    </submittedName>
</protein>
<proteinExistence type="predicted"/>
<dbReference type="AlphaFoldDB" id="A0A347ST03"/>
<evidence type="ECO:0000313" key="4">
    <source>
        <dbReference type="Proteomes" id="UP000284822"/>
    </source>
</evidence>
<accession>A0A347ST03</accession>
<comment type="caution">
    <text evidence="2">The sequence shown here is derived from an EMBL/GenBank/DDBJ whole genome shotgun (WGS) entry which is preliminary data.</text>
</comment>
<reference evidence="3 4" key="1">
    <citation type="submission" date="2018-07" db="EMBL/GenBank/DDBJ databases">
        <title>Genome sequences of six Lactobacillus spp. isolated from bumble bee guts.</title>
        <authorList>
            <person name="Motta E.V.S."/>
            <person name="Moran N.A."/>
        </authorList>
    </citation>
    <scope>NUCLEOTIDE SEQUENCE [LARGE SCALE GENOMIC DNA]</scope>
    <source>
        <strain evidence="2 3">BI-1.1</strain>
        <strain evidence="1 4">LV-8.1</strain>
    </source>
</reference>
<gene>
    <name evidence="2" type="ORF">DS831_03525</name>
    <name evidence="1" type="ORF">DS832_00095</name>
</gene>
<keyword evidence="3" id="KW-1185">Reference proteome</keyword>
<dbReference type="OrthoDB" id="2296476at2"/>
<dbReference type="EMBL" id="QOCR01000002">
    <property type="protein sequence ID" value="RHW51106.1"/>
    <property type="molecule type" value="Genomic_DNA"/>
</dbReference>
<dbReference type="EMBL" id="QOCS01000001">
    <property type="protein sequence ID" value="RHW48827.1"/>
    <property type="molecule type" value="Genomic_DNA"/>
</dbReference>
<dbReference type="Proteomes" id="UP000284109">
    <property type="component" value="Unassembled WGS sequence"/>
</dbReference>
<name>A0A347ST03_9LACO</name>